<comment type="caution">
    <text evidence="1">The sequence shown here is derived from an EMBL/GenBank/DDBJ whole genome shotgun (WGS) entry which is preliminary data.</text>
</comment>
<protein>
    <submittedName>
        <fullName evidence="1">Uncharacterized protein</fullName>
    </submittedName>
</protein>
<gene>
    <name evidence="1" type="ORF">WMQ36_12170</name>
</gene>
<evidence type="ECO:0000313" key="1">
    <source>
        <dbReference type="EMBL" id="MEQ2425736.1"/>
    </source>
</evidence>
<reference evidence="1 2" key="1">
    <citation type="submission" date="2024-03" db="EMBL/GenBank/DDBJ databases">
        <title>Human intestinal bacterial collection.</title>
        <authorList>
            <person name="Pauvert C."/>
            <person name="Hitch T.C.A."/>
            <person name="Clavel T."/>
        </authorList>
    </citation>
    <scope>NUCLEOTIDE SEQUENCE [LARGE SCALE GENOMIC DNA]</scope>
    <source>
        <strain evidence="1 2">CLA-SR-H021</strain>
    </source>
</reference>
<accession>A0ABV1D5T9</accession>
<proteinExistence type="predicted"/>
<dbReference type="Proteomes" id="UP001454086">
    <property type="component" value="Unassembled WGS sequence"/>
</dbReference>
<evidence type="ECO:0000313" key="2">
    <source>
        <dbReference type="Proteomes" id="UP001454086"/>
    </source>
</evidence>
<dbReference type="EMBL" id="JBBMFM010000040">
    <property type="protein sequence ID" value="MEQ2425736.1"/>
    <property type="molecule type" value="Genomic_DNA"/>
</dbReference>
<dbReference type="RefSeq" id="WP_157045607.1">
    <property type="nucleotide sequence ID" value="NZ_JBBMFM010000040.1"/>
</dbReference>
<keyword evidence="2" id="KW-1185">Reference proteome</keyword>
<organism evidence="1 2">
    <name type="scientific">Enterocloster hominis</name>
    <name type="common">ex Hitch et al. 2024</name>
    <dbReference type="NCBI Taxonomy" id="1917870"/>
    <lineage>
        <taxon>Bacteria</taxon>
        <taxon>Bacillati</taxon>
        <taxon>Bacillota</taxon>
        <taxon>Clostridia</taxon>
        <taxon>Lachnospirales</taxon>
        <taxon>Lachnospiraceae</taxon>
        <taxon>Enterocloster</taxon>
    </lineage>
</organism>
<name>A0ABV1D5T9_9FIRM</name>
<sequence>MKRLRCKLACMSGLFASGLCGESRWADGARRAPAVARPDEGAEHVI</sequence>